<dbReference type="Proteomes" id="UP000054248">
    <property type="component" value="Unassembled WGS sequence"/>
</dbReference>
<reference evidence="3" key="2">
    <citation type="submission" date="2015-01" db="EMBL/GenBank/DDBJ databases">
        <title>Evolutionary Origins and Diversification of the Mycorrhizal Mutualists.</title>
        <authorList>
            <consortium name="DOE Joint Genome Institute"/>
            <consortium name="Mycorrhizal Genomics Consortium"/>
            <person name="Kohler A."/>
            <person name="Kuo A."/>
            <person name="Nagy L.G."/>
            <person name="Floudas D."/>
            <person name="Copeland A."/>
            <person name="Barry K.W."/>
            <person name="Cichocki N."/>
            <person name="Veneault-Fourrey C."/>
            <person name="LaButti K."/>
            <person name="Lindquist E.A."/>
            <person name="Lipzen A."/>
            <person name="Lundell T."/>
            <person name="Morin E."/>
            <person name="Murat C."/>
            <person name="Riley R."/>
            <person name="Ohm R."/>
            <person name="Sun H."/>
            <person name="Tunlid A."/>
            <person name="Henrissat B."/>
            <person name="Grigoriev I.V."/>
            <person name="Hibbett D.S."/>
            <person name="Martin F."/>
        </authorList>
    </citation>
    <scope>NUCLEOTIDE SEQUENCE [LARGE SCALE GENOMIC DNA]</scope>
    <source>
        <strain evidence="3">MUT 4182</strain>
    </source>
</reference>
<feature type="compositionally biased region" description="Polar residues" evidence="1">
    <location>
        <begin position="165"/>
        <end position="176"/>
    </location>
</feature>
<feature type="compositionally biased region" description="Low complexity" evidence="1">
    <location>
        <begin position="257"/>
        <end position="267"/>
    </location>
</feature>
<organism evidence="2 3">
    <name type="scientific">Tulasnella calospora MUT 4182</name>
    <dbReference type="NCBI Taxonomy" id="1051891"/>
    <lineage>
        <taxon>Eukaryota</taxon>
        <taxon>Fungi</taxon>
        <taxon>Dikarya</taxon>
        <taxon>Basidiomycota</taxon>
        <taxon>Agaricomycotina</taxon>
        <taxon>Agaricomycetes</taxon>
        <taxon>Cantharellales</taxon>
        <taxon>Tulasnellaceae</taxon>
        <taxon>Tulasnella</taxon>
    </lineage>
</organism>
<feature type="compositionally biased region" description="Polar residues" evidence="1">
    <location>
        <begin position="48"/>
        <end position="60"/>
    </location>
</feature>
<feature type="compositionally biased region" description="Polar residues" evidence="1">
    <location>
        <begin position="23"/>
        <end position="40"/>
    </location>
</feature>
<proteinExistence type="predicted"/>
<gene>
    <name evidence="2" type="ORF">M407DRAFT_190862</name>
</gene>
<feature type="region of interest" description="Disordered" evidence="1">
    <location>
        <begin position="146"/>
        <end position="282"/>
    </location>
</feature>
<protein>
    <submittedName>
        <fullName evidence="2">Uncharacterized protein</fullName>
    </submittedName>
</protein>
<evidence type="ECO:0000256" key="1">
    <source>
        <dbReference type="SAM" id="MobiDB-lite"/>
    </source>
</evidence>
<feature type="compositionally biased region" description="Polar residues" evidence="1">
    <location>
        <begin position="272"/>
        <end position="282"/>
    </location>
</feature>
<dbReference type="EMBL" id="KN823008">
    <property type="protein sequence ID" value="KIO27486.1"/>
    <property type="molecule type" value="Genomic_DNA"/>
</dbReference>
<dbReference type="HOGENOM" id="CLU_987629_0_0_1"/>
<dbReference type="AlphaFoldDB" id="A0A0C3QJW0"/>
<evidence type="ECO:0000313" key="2">
    <source>
        <dbReference type="EMBL" id="KIO27486.1"/>
    </source>
</evidence>
<feature type="compositionally biased region" description="Polar residues" evidence="1">
    <location>
        <begin position="208"/>
        <end position="229"/>
    </location>
</feature>
<keyword evidence="3" id="KW-1185">Reference proteome</keyword>
<name>A0A0C3QJW0_9AGAM</name>
<dbReference type="OrthoDB" id="3238510at2759"/>
<reference evidence="2 3" key="1">
    <citation type="submission" date="2014-04" db="EMBL/GenBank/DDBJ databases">
        <authorList>
            <consortium name="DOE Joint Genome Institute"/>
            <person name="Kuo A."/>
            <person name="Girlanda M."/>
            <person name="Perotto S."/>
            <person name="Kohler A."/>
            <person name="Nagy L.G."/>
            <person name="Floudas D."/>
            <person name="Copeland A."/>
            <person name="Barry K.W."/>
            <person name="Cichocki N."/>
            <person name="Veneault-Fourrey C."/>
            <person name="LaButti K."/>
            <person name="Lindquist E.A."/>
            <person name="Lipzen A."/>
            <person name="Lundell T."/>
            <person name="Morin E."/>
            <person name="Murat C."/>
            <person name="Sun H."/>
            <person name="Tunlid A."/>
            <person name="Henrissat B."/>
            <person name="Grigoriev I.V."/>
            <person name="Hibbett D.S."/>
            <person name="Martin F."/>
            <person name="Nordberg H.P."/>
            <person name="Cantor M.N."/>
            <person name="Hua S.X."/>
        </authorList>
    </citation>
    <scope>NUCLEOTIDE SEQUENCE [LARGE SCALE GENOMIC DNA]</scope>
    <source>
        <strain evidence="2 3">MUT 4182</strain>
    </source>
</reference>
<sequence length="282" mass="29854">MMTTAVAIPLHQFHHHHPHHQPSSNRTTSMPGSSRPSLPSATAAPPITTISQAPSSSRLAMQSHPPPQLRSRTSNTTITRPVSPPIPPSLIDSPYIQDPNSPFRRDYSHSPAGPSYNTGHDRLNLLDTVPMGEDPKRYLELRRGSLEPAELPPDDIGVAGAPKSARTSDMTTNRSTRPGMPRGNSWILQQQQRAGSGASGAGVAGSYPSISPSQSTVKLPASQQQQRYPPSNALPPISTPLPVPTRYQHHQPPPPGSSLAASPNAASKGPSPGSTAISAATR</sequence>
<evidence type="ECO:0000313" key="3">
    <source>
        <dbReference type="Proteomes" id="UP000054248"/>
    </source>
</evidence>
<feature type="region of interest" description="Disordered" evidence="1">
    <location>
        <begin position="13"/>
        <end position="121"/>
    </location>
</feature>
<accession>A0A0C3QJW0</accession>